<evidence type="ECO:0000313" key="1">
    <source>
        <dbReference type="EMBL" id="KAH9795696.1"/>
    </source>
</evidence>
<protein>
    <submittedName>
        <fullName evidence="1">Acid maltase-related</fullName>
    </submittedName>
</protein>
<sequence>MDTHSYLQILALLVISLGYIFSVAEAQDQTAGFGYVIRSSTNDSSSLTADLALIKSSSVFGPDIQNLSLFASYETKDRLRVRITDSKNKRWEIPEDIIARQSNSTRNHQFLSDPESDLVFNLHNATPFGFSVTRRSSGELLFDTSPNASSTDSVLVFKDQYIQLSSALPSQGSDLYGLGDHTKKTFKLKPDQKQITLWNADNAAAAVDVNLYGAHPFYIDLRSPNGTTHGVLLLNSNGMDVVYTGDRITFKVIGGIIDLYFFAGFHQCRYGYKNVSYLEGVVAGYANASIPLEVMWTDIDYMDAYKDFTLDPINFPVDPMKTFVDNLHKNGQKYVVIVDPGIYQIPPLLIAADTFAVYLSCAKLIWFLFPIGISTNETNDTFDRGMKADIYIKREGVPYKGKVWAGDVYFPDFLNPAIETFWEAKATHAALINVTGKRPFILSRSTFVSSGKYAAHLTGDNAARWDDLAYSILAILKVGVRQSSRPWIEMNRLYLNTQLRRKENMNNNNNSDEPPLE</sequence>
<accession>A0ACB8ND51</accession>
<comment type="caution">
    <text evidence="1">The sequence shown here is derived from an EMBL/GenBank/DDBJ whole genome shotgun (WGS) entry which is preliminary data.</text>
</comment>
<reference evidence="2" key="1">
    <citation type="journal article" date="2023" name="Hortic. Res.">
        <title>A chromosome-level phased genome enabling allele-level studies in sweet orange: a case study on citrus Huanglongbing tolerance.</title>
        <authorList>
            <person name="Wu B."/>
            <person name="Yu Q."/>
            <person name="Deng Z."/>
            <person name="Duan Y."/>
            <person name="Luo F."/>
            <person name="Gmitter F. Jr."/>
        </authorList>
    </citation>
    <scope>NUCLEOTIDE SEQUENCE [LARGE SCALE GENOMIC DNA]</scope>
    <source>
        <strain evidence="2">cv. Valencia</strain>
    </source>
</reference>
<name>A0ACB8ND51_CITSI</name>
<keyword evidence="2" id="KW-1185">Reference proteome</keyword>
<dbReference type="EMBL" id="CM039171">
    <property type="protein sequence ID" value="KAH9795696.1"/>
    <property type="molecule type" value="Genomic_DNA"/>
</dbReference>
<dbReference type="Proteomes" id="UP000829398">
    <property type="component" value="Chromosome 2"/>
</dbReference>
<evidence type="ECO:0000313" key="2">
    <source>
        <dbReference type="Proteomes" id="UP000829398"/>
    </source>
</evidence>
<gene>
    <name evidence="1" type="ORF">KPL71_005294</name>
</gene>
<proteinExistence type="predicted"/>
<organism evidence="1 2">
    <name type="scientific">Citrus sinensis</name>
    <name type="common">Sweet orange</name>
    <name type="synonym">Citrus aurantium var. sinensis</name>
    <dbReference type="NCBI Taxonomy" id="2711"/>
    <lineage>
        <taxon>Eukaryota</taxon>
        <taxon>Viridiplantae</taxon>
        <taxon>Streptophyta</taxon>
        <taxon>Embryophyta</taxon>
        <taxon>Tracheophyta</taxon>
        <taxon>Spermatophyta</taxon>
        <taxon>Magnoliopsida</taxon>
        <taxon>eudicotyledons</taxon>
        <taxon>Gunneridae</taxon>
        <taxon>Pentapetalae</taxon>
        <taxon>rosids</taxon>
        <taxon>malvids</taxon>
        <taxon>Sapindales</taxon>
        <taxon>Rutaceae</taxon>
        <taxon>Aurantioideae</taxon>
        <taxon>Citrus</taxon>
    </lineage>
</organism>